<evidence type="ECO:0000256" key="3">
    <source>
        <dbReference type="ARBA" id="ARBA00022801"/>
    </source>
</evidence>
<feature type="domain" description="Ubiquitin-like protease family profile" evidence="4">
    <location>
        <begin position="423"/>
        <end position="477"/>
    </location>
</feature>
<reference evidence="6 7" key="1">
    <citation type="journal article" date="2017" name="Front. Genet.">
        <title>Draft sequencing of the heterozygous diploid genome of Satsuma (Citrus unshiu Marc.) using a hybrid assembly approach.</title>
        <authorList>
            <person name="Shimizu T."/>
            <person name="Tanizawa Y."/>
            <person name="Mochizuki T."/>
            <person name="Nagasaki H."/>
            <person name="Yoshioka T."/>
            <person name="Toyoda A."/>
            <person name="Fujiyama A."/>
            <person name="Kaminuma E."/>
            <person name="Nakamura Y."/>
        </authorList>
    </citation>
    <scope>NUCLEOTIDE SEQUENCE [LARGE SCALE GENOMIC DNA]</scope>
    <source>
        <strain evidence="7">cv. Miyagawa wase</strain>
    </source>
</reference>
<evidence type="ECO:0000256" key="2">
    <source>
        <dbReference type="ARBA" id="ARBA00022670"/>
    </source>
</evidence>
<keyword evidence="2" id="KW-0645">Protease</keyword>
<comment type="caution">
    <text evidence="6">The sequence shown here is derived from an EMBL/GenBank/DDBJ whole genome shotgun (WGS) entry which is preliminary data.</text>
</comment>
<evidence type="ECO:0000259" key="5">
    <source>
        <dbReference type="Pfam" id="PF09331"/>
    </source>
</evidence>
<name>A0A2H5QFX1_CITUN</name>
<protein>
    <recommendedName>
        <fullName evidence="8">Ubiquitin-like protease family profile domain-containing protein</fullName>
    </recommendedName>
</protein>
<dbReference type="SUPFAM" id="SSF54001">
    <property type="entry name" value="Cysteine proteinases"/>
    <property type="match status" value="1"/>
</dbReference>
<dbReference type="InterPro" id="IPR038765">
    <property type="entry name" value="Papain-like_cys_pep_sf"/>
</dbReference>
<dbReference type="InterPro" id="IPR003653">
    <property type="entry name" value="Peptidase_C48_C"/>
</dbReference>
<dbReference type="PANTHER" id="PTHR48450:SF1">
    <property type="entry name" value="DUF1985 DOMAIN-CONTAINING PROTEIN"/>
    <property type="match status" value="1"/>
</dbReference>
<comment type="similarity">
    <text evidence="1">Belongs to the peptidase C48 family.</text>
</comment>
<dbReference type="InterPro" id="IPR015410">
    <property type="entry name" value="DUF1985"/>
</dbReference>
<keyword evidence="7" id="KW-1185">Reference proteome</keyword>
<dbReference type="GO" id="GO:0006508">
    <property type="term" value="P:proteolysis"/>
    <property type="evidence" value="ECO:0007669"/>
    <property type="project" value="UniProtKB-KW"/>
</dbReference>
<keyword evidence="3" id="KW-0378">Hydrolase</keyword>
<gene>
    <name evidence="6" type="ORF">CUMW_226240</name>
</gene>
<evidence type="ECO:0008006" key="8">
    <source>
        <dbReference type="Google" id="ProtNLM"/>
    </source>
</evidence>
<dbReference type="Pfam" id="PF02902">
    <property type="entry name" value="Peptidase_C48"/>
    <property type="match status" value="1"/>
</dbReference>
<dbReference type="AlphaFoldDB" id="A0A2H5QFX1"/>
<evidence type="ECO:0000313" key="6">
    <source>
        <dbReference type="EMBL" id="GAY63516.1"/>
    </source>
</evidence>
<organism evidence="6 7">
    <name type="scientific">Citrus unshiu</name>
    <name type="common">Satsuma mandarin</name>
    <name type="synonym">Citrus nobilis var. unshiu</name>
    <dbReference type="NCBI Taxonomy" id="55188"/>
    <lineage>
        <taxon>Eukaryota</taxon>
        <taxon>Viridiplantae</taxon>
        <taxon>Streptophyta</taxon>
        <taxon>Embryophyta</taxon>
        <taxon>Tracheophyta</taxon>
        <taxon>Spermatophyta</taxon>
        <taxon>Magnoliopsida</taxon>
        <taxon>eudicotyledons</taxon>
        <taxon>Gunneridae</taxon>
        <taxon>Pentapetalae</taxon>
        <taxon>rosids</taxon>
        <taxon>malvids</taxon>
        <taxon>Sapindales</taxon>
        <taxon>Rutaceae</taxon>
        <taxon>Aurantioideae</taxon>
        <taxon>Citrus</taxon>
    </lineage>
</organism>
<evidence type="ECO:0000256" key="1">
    <source>
        <dbReference type="ARBA" id="ARBA00005234"/>
    </source>
</evidence>
<accession>A0A2H5QFX1</accession>
<dbReference type="GO" id="GO:0008234">
    <property type="term" value="F:cysteine-type peptidase activity"/>
    <property type="evidence" value="ECO:0007669"/>
    <property type="project" value="InterPro"/>
</dbReference>
<evidence type="ECO:0000259" key="4">
    <source>
        <dbReference type="Pfam" id="PF02902"/>
    </source>
</evidence>
<sequence length="533" mass="63070">MAKSESSDIEVGKMYFRYADHFPGRISSMCKLSSVVKAIEEKLTKRQLSMFKKDIFGHFLECRSFPFSGVILHNLLLRQVAHEEDSLEDQLWFQISEHLIRLSIVEWCLVTRLSFGVDTNKKNDEMEQRLRNTYFGGVHSKLNVDEFDAVLKELKCEEMDDMDALKIALFYFADRVLNARKNHCQINFDWLDQVDDIQLGFMKQSEGCHQHGSSKRRRRFPAFCNRSPWRLRESTLRRFIRSSTMNLGNVLQTLEQNSNESSRKYWLSVKDYLPSIPDWVHKHQPSINAMPSFGRAYIPSYVYNSPYIIPPVRRGQNVRPLPRPQIMEHAIDMSTSVDVNPLRGLEDSSLFAEFDRWFTGDIRVRRRVQHPRSFFQIILGTDSMGWLGDEHIHEYLRLISEKQRQYPNALLQRVTHTDTFFWLLILVNLDGAHWVLVRVDFRKNKVWIYDSLLTFRDDKRYKLKFKPLEVIFPQWLEYVGFYNIRPELQSTDPWKLRARHNKSPELAIAFNASHVEYFKKKIAVDIFNDDIVL</sequence>
<dbReference type="EMBL" id="BDQV01000356">
    <property type="protein sequence ID" value="GAY63516.1"/>
    <property type="molecule type" value="Genomic_DNA"/>
</dbReference>
<dbReference type="Pfam" id="PF09331">
    <property type="entry name" value="DUF1985"/>
    <property type="match status" value="1"/>
</dbReference>
<evidence type="ECO:0000313" key="7">
    <source>
        <dbReference type="Proteomes" id="UP000236630"/>
    </source>
</evidence>
<dbReference type="Proteomes" id="UP000236630">
    <property type="component" value="Unassembled WGS sequence"/>
</dbReference>
<dbReference type="Gene3D" id="3.40.395.10">
    <property type="entry name" value="Adenoviral Proteinase, Chain A"/>
    <property type="match status" value="1"/>
</dbReference>
<proteinExistence type="inferred from homology"/>
<dbReference type="PANTHER" id="PTHR48450">
    <property type="entry name" value="DUF1985 DOMAIN-CONTAINING PROTEIN"/>
    <property type="match status" value="1"/>
</dbReference>
<feature type="domain" description="DUF1985" evidence="5">
    <location>
        <begin position="76"/>
        <end position="198"/>
    </location>
</feature>